<gene>
    <name evidence="4" type="ORF">DFP76_10625</name>
</gene>
<accession>A0A366CWJ0</accession>
<evidence type="ECO:0000256" key="2">
    <source>
        <dbReference type="ARBA" id="ARBA00023315"/>
    </source>
</evidence>
<reference evidence="4 5" key="1">
    <citation type="submission" date="2018-06" db="EMBL/GenBank/DDBJ databases">
        <title>Genomic Encyclopedia of Type Strains, Phase III (KMG-III): the genomes of soil and plant-associated and newly described type strains.</title>
        <authorList>
            <person name="Whitman W."/>
        </authorList>
    </citation>
    <scope>NUCLEOTIDE SEQUENCE [LARGE SCALE GENOMIC DNA]</scope>
    <source>
        <strain evidence="4 5">CECT 7732</strain>
    </source>
</reference>
<feature type="domain" description="N-acetyltransferase" evidence="3">
    <location>
        <begin position="1"/>
        <end position="161"/>
    </location>
</feature>
<evidence type="ECO:0000313" key="4">
    <source>
        <dbReference type="EMBL" id="RBO82197.1"/>
    </source>
</evidence>
<name>A0A366CWJ0_9GAMM</name>
<dbReference type="RefSeq" id="WP_113874884.1">
    <property type="nucleotide sequence ID" value="NZ_QNRF01000006.1"/>
</dbReference>
<keyword evidence="2" id="KW-0012">Acyltransferase</keyword>
<dbReference type="SUPFAM" id="SSF55729">
    <property type="entry name" value="Acyl-CoA N-acyltransferases (Nat)"/>
    <property type="match status" value="1"/>
</dbReference>
<proteinExistence type="predicted"/>
<comment type="caution">
    <text evidence="4">The sequence shown here is derived from an EMBL/GenBank/DDBJ whole genome shotgun (WGS) entry which is preliminary data.</text>
</comment>
<dbReference type="PROSITE" id="PS51186">
    <property type="entry name" value="GNAT"/>
    <property type="match status" value="1"/>
</dbReference>
<dbReference type="PANTHER" id="PTHR43072">
    <property type="entry name" value="N-ACETYLTRANSFERASE"/>
    <property type="match status" value="1"/>
</dbReference>
<evidence type="ECO:0000313" key="5">
    <source>
        <dbReference type="Proteomes" id="UP000252086"/>
    </source>
</evidence>
<dbReference type="Gene3D" id="3.40.630.30">
    <property type="match status" value="1"/>
</dbReference>
<dbReference type="PANTHER" id="PTHR43072:SF23">
    <property type="entry name" value="UPF0039 PROTEIN C11D3.02C"/>
    <property type="match status" value="1"/>
</dbReference>
<sequence>MIRDVSLNDAKAITDIYNYYIDHTAVSFEEVMIEPVEMTKRIQAVHTASLPWLVLEENGILLGYAYATQWKARSAYRFVVEVSVYLESTQGGKGLGTQLYDALFTKLKQMDLQAAIGCITLPNSASVHLHEKFGMEKVGHFAKVGRKFDAWHDVGYWQVML</sequence>
<dbReference type="AlphaFoldDB" id="A0A366CWJ0"/>
<organism evidence="4 5">
    <name type="scientific">Marinomonas aquiplantarum</name>
    <dbReference type="NCBI Taxonomy" id="491951"/>
    <lineage>
        <taxon>Bacteria</taxon>
        <taxon>Pseudomonadati</taxon>
        <taxon>Pseudomonadota</taxon>
        <taxon>Gammaproteobacteria</taxon>
        <taxon>Oceanospirillales</taxon>
        <taxon>Oceanospirillaceae</taxon>
        <taxon>Marinomonas</taxon>
    </lineage>
</organism>
<keyword evidence="1 4" id="KW-0808">Transferase</keyword>
<protein>
    <submittedName>
        <fullName evidence="4">Phosphinothricin acetyltransferase</fullName>
    </submittedName>
</protein>
<dbReference type="EMBL" id="QNRF01000006">
    <property type="protein sequence ID" value="RBO82197.1"/>
    <property type="molecule type" value="Genomic_DNA"/>
</dbReference>
<dbReference type="Proteomes" id="UP000252086">
    <property type="component" value="Unassembled WGS sequence"/>
</dbReference>
<dbReference type="GO" id="GO:0016747">
    <property type="term" value="F:acyltransferase activity, transferring groups other than amino-acyl groups"/>
    <property type="evidence" value="ECO:0007669"/>
    <property type="project" value="InterPro"/>
</dbReference>
<dbReference type="OrthoDB" id="5459937at2"/>
<dbReference type="InterPro" id="IPR016181">
    <property type="entry name" value="Acyl_CoA_acyltransferase"/>
</dbReference>
<evidence type="ECO:0000259" key="3">
    <source>
        <dbReference type="PROSITE" id="PS51186"/>
    </source>
</evidence>
<dbReference type="Pfam" id="PF13420">
    <property type="entry name" value="Acetyltransf_4"/>
    <property type="match status" value="1"/>
</dbReference>
<evidence type="ECO:0000256" key="1">
    <source>
        <dbReference type="ARBA" id="ARBA00022679"/>
    </source>
</evidence>
<dbReference type="InterPro" id="IPR000182">
    <property type="entry name" value="GNAT_dom"/>
</dbReference>
<keyword evidence="5" id="KW-1185">Reference proteome</keyword>